<dbReference type="Pfam" id="PF14955">
    <property type="entry name" value="MRP-S24"/>
    <property type="match status" value="1"/>
</dbReference>
<organism evidence="1">
    <name type="scientific">Amphimedon queenslandica</name>
    <name type="common">Sponge</name>
    <dbReference type="NCBI Taxonomy" id="400682"/>
    <lineage>
        <taxon>Eukaryota</taxon>
        <taxon>Metazoa</taxon>
        <taxon>Porifera</taxon>
        <taxon>Demospongiae</taxon>
        <taxon>Heteroscleromorpha</taxon>
        <taxon>Haplosclerida</taxon>
        <taxon>Niphatidae</taxon>
        <taxon>Amphimedon</taxon>
    </lineage>
</organism>
<dbReference type="Proteomes" id="UP000007879">
    <property type="component" value="Unassembled WGS sequence"/>
</dbReference>
<dbReference type="KEGG" id="aqu:105314199"/>
<name>A0A1X7TYN6_AMPQE</name>
<gene>
    <name evidence="1" type="primary">105314199</name>
</gene>
<dbReference type="GO" id="GO:0005739">
    <property type="term" value="C:mitochondrion"/>
    <property type="evidence" value="ECO:0007669"/>
    <property type="project" value="InterPro"/>
</dbReference>
<dbReference type="InterPro" id="IPR026146">
    <property type="entry name" value="Ribosomal_uS3m"/>
</dbReference>
<accession>A0A1X7TYN6</accession>
<evidence type="ECO:0000313" key="2">
    <source>
        <dbReference type="Proteomes" id="UP000007879"/>
    </source>
</evidence>
<reference evidence="1" key="2">
    <citation type="submission" date="2017-05" db="UniProtKB">
        <authorList>
            <consortium name="EnsemblMetazoa"/>
        </authorList>
    </citation>
    <scope>IDENTIFICATION</scope>
</reference>
<protein>
    <submittedName>
        <fullName evidence="1">Uncharacterized protein</fullName>
    </submittedName>
</protein>
<dbReference type="AlphaFoldDB" id="A0A1X7TYN6"/>
<dbReference type="OrthoDB" id="5950413at2759"/>
<dbReference type="EnsemblMetazoa" id="XM_011408228.2">
    <property type="protein sequence ID" value="XP_011406530.1"/>
    <property type="gene ID" value="LOC105314199"/>
</dbReference>
<dbReference type="EnsemblMetazoa" id="Aqu2.1.20220_001">
    <property type="protein sequence ID" value="Aqu2.1.20220_001"/>
    <property type="gene ID" value="Aqu2.1.20220"/>
</dbReference>
<dbReference type="InParanoid" id="A0A1X7TYN6"/>
<sequence>MAAVSLGRSVFLVRHVGVSSSPWTIMRTRKIHTASFMLQPGNKERRKKAYTLGVTHSWPSRGSIQKDQTPLLQDLYIRKLIMGTFPGVDEVIIQKKANNITVTFWINLTAYRSQAPSLYFLSAYTETILSHWLAVNVSVIVKGYFKKATFI</sequence>
<proteinExistence type="predicted"/>
<reference evidence="2" key="1">
    <citation type="journal article" date="2010" name="Nature">
        <title>The Amphimedon queenslandica genome and the evolution of animal complexity.</title>
        <authorList>
            <person name="Srivastava M."/>
            <person name="Simakov O."/>
            <person name="Chapman J."/>
            <person name="Fahey B."/>
            <person name="Gauthier M.E."/>
            <person name="Mitros T."/>
            <person name="Richards G.S."/>
            <person name="Conaco C."/>
            <person name="Dacre M."/>
            <person name="Hellsten U."/>
            <person name="Larroux C."/>
            <person name="Putnam N.H."/>
            <person name="Stanke M."/>
            <person name="Adamska M."/>
            <person name="Darling A."/>
            <person name="Degnan S.M."/>
            <person name="Oakley T.H."/>
            <person name="Plachetzki D.C."/>
            <person name="Zhai Y."/>
            <person name="Adamski M."/>
            <person name="Calcino A."/>
            <person name="Cummins S.F."/>
            <person name="Goodstein D.M."/>
            <person name="Harris C."/>
            <person name="Jackson D.J."/>
            <person name="Leys S.P."/>
            <person name="Shu S."/>
            <person name="Woodcroft B.J."/>
            <person name="Vervoort M."/>
            <person name="Kosik K.S."/>
            <person name="Manning G."/>
            <person name="Degnan B.M."/>
            <person name="Rokhsar D.S."/>
        </authorList>
    </citation>
    <scope>NUCLEOTIDE SEQUENCE [LARGE SCALE GENOMIC DNA]</scope>
</reference>
<keyword evidence="2" id="KW-1185">Reference proteome</keyword>
<evidence type="ECO:0000313" key="1">
    <source>
        <dbReference type="EnsemblMetazoa" id="Aqu2.1.20220_001"/>
    </source>
</evidence>